<organism evidence="1 2">
    <name type="scientific">Hymenobacter aquaticus</name>
    <dbReference type="NCBI Taxonomy" id="1867101"/>
    <lineage>
        <taxon>Bacteria</taxon>
        <taxon>Pseudomonadati</taxon>
        <taxon>Bacteroidota</taxon>
        <taxon>Cytophagia</taxon>
        <taxon>Cytophagales</taxon>
        <taxon>Hymenobacteraceae</taxon>
        <taxon>Hymenobacter</taxon>
    </lineage>
</organism>
<dbReference type="RefSeq" id="WP_135461269.1">
    <property type="nucleotide sequence ID" value="NZ_SRLC01000001.1"/>
</dbReference>
<gene>
    <name evidence="1" type="ORF">E5K00_02280</name>
</gene>
<name>A0A4Z0Q3A4_9BACT</name>
<dbReference type="OrthoDB" id="679547at2"/>
<evidence type="ECO:0000313" key="1">
    <source>
        <dbReference type="EMBL" id="TGE24064.1"/>
    </source>
</evidence>
<dbReference type="Gene3D" id="2.60.40.1930">
    <property type="match status" value="1"/>
</dbReference>
<dbReference type="AlphaFoldDB" id="A0A4Z0Q3A4"/>
<sequence>MRDSTSNFVTTSSLASPRPLRPRPWGLGLLLCGTLWATGLPAAHAQTDSLRAIPGQLSRYTRQHLPEKLFLHVDRPVYVSGEMLWFKLYAVDGLYHKPLPVSKVAYVELLNPAQKPVLQAKISVEQAVGQGTFVLPKNLPSGTYTIRAYTNWMKNTAPDFYFHSTVTVVNTSATVAVQTARETLGAEAQFFPEGGHLVQGLPATVGFKVNDKHLRGVEASGIIVDQRGNNVAQFRTLKFGLGSFTFTPTEAGASYSAIIQLPNKQTLTRKLPAVLEQGYALHLSHDQPGTLTITVRTSKATDAAQDVLLLGHARHIPSVAVSARFRDNAAVFTVDEKTLGEGITHFTVFNSARQPLAERLYFRAPTQQLTLSASTDKPAYASREKVTLQLAGTTPAARPAAANLSVAVYRLDSLATAPGPDINSYLWLAADVKGPIESPAYYFTDHTPETAQAADNLMLTQGWSRFRWDQVLSPTKTDVAFQPETSGHWIQGRLTHGATGQPAAGIPVYLASPSRQAHLYPTVSKADGGIGFETRDFFGPKEIVVQTNTQVDSTYRIEVFSPFSTEFAASTLAPLKLAGAYRASLSQRHLQAQVQNAYFKKFTTLYTLPANDSLPFYGKPDERYLLDAYTRFKVMEEVMREYVPGVLVRIRKGQYHFQVVDQLKRPMTDDPLVLLDGVPIFNINKVIALDPLKIQKLEVVAGKYFLGRMQHQGLVSYTTYKGDLGSYKLDSHALLQEYEGLQLQREFYAPRYETAEARQTRRPDFRNLLYWNPQVSTPATGSTALDFYTADVPGKYVVVIQGLTGTGLAGSTRLTFEVKQPL</sequence>
<protein>
    <recommendedName>
        <fullName evidence="3">Macroglobulin domain-containing protein</fullName>
    </recommendedName>
</protein>
<accession>A0A4Z0Q3A4</accession>
<reference evidence="1 2" key="1">
    <citation type="submission" date="2019-04" db="EMBL/GenBank/DDBJ databases">
        <authorList>
            <person name="Feng G."/>
            <person name="Zhang J."/>
            <person name="Zhu H."/>
        </authorList>
    </citation>
    <scope>NUCLEOTIDE SEQUENCE [LARGE SCALE GENOMIC DNA]</scope>
    <source>
        <strain evidence="1 2">JCM 31653</strain>
    </source>
</reference>
<comment type="caution">
    <text evidence="1">The sequence shown here is derived from an EMBL/GenBank/DDBJ whole genome shotgun (WGS) entry which is preliminary data.</text>
</comment>
<evidence type="ECO:0000313" key="2">
    <source>
        <dbReference type="Proteomes" id="UP000297549"/>
    </source>
</evidence>
<proteinExistence type="predicted"/>
<dbReference type="EMBL" id="SRLC01000001">
    <property type="protein sequence ID" value="TGE24064.1"/>
    <property type="molecule type" value="Genomic_DNA"/>
</dbReference>
<evidence type="ECO:0008006" key="3">
    <source>
        <dbReference type="Google" id="ProtNLM"/>
    </source>
</evidence>
<keyword evidence="2" id="KW-1185">Reference proteome</keyword>
<dbReference type="Proteomes" id="UP000297549">
    <property type="component" value="Unassembled WGS sequence"/>
</dbReference>